<dbReference type="AlphaFoldDB" id="A0A8X6PSR5"/>
<dbReference type="EMBL" id="BMAW01119202">
    <property type="protein sequence ID" value="GFT83501.1"/>
    <property type="molecule type" value="Genomic_DNA"/>
</dbReference>
<protein>
    <submittedName>
        <fullName evidence="2">Uncharacterized protein</fullName>
    </submittedName>
</protein>
<feature type="compositionally biased region" description="Polar residues" evidence="1">
    <location>
        <begin position="82"/>
        <end position="102"/>
    </location>
</feature>
<feature type="region of interest" description="Disordered" evidence="1">
    <location>
        <begin position="82"/>
        <end position="114"/>
    </location>
</feature>
<name>A0A8X6PSR5_NEPPI</name>
<dbReference type="OrthoDB" id="422540at2759"/>
<gene>
    <name evidence="2" type="ORF">NPIL_592091</name>
</gene>
<proteinExistence type="predicted"/>
<sequence length="320" mass="36318">MLFYGLVHAYSANVQRYLGIQEAILESSSYLVLISSMYTSTLGDSCLHQKVFVTALPVWTDSPSGRRLFHWKRFQQRPWPTLSTLVGSPDSAQRGDTQSISSSRKRPSGEVSSVVESGYHGTRKCSVDHSIPHHTHGISSHLEREPTSHNCGDDLWSSYKVSRRISLPIQTKRGSCYFCGKTQGVNAASLTLYDPTSRSPYNLRERGFGHMQPCLSAYRLLKKGVQPPYEGPYIIVNRTEKVFRILRHGKEVSVNIDRLKPVYIFKELEDMPVEVSVKKKVSLLPEEVPDSGQEKPRERSCRQETTTRSGHRVRFNPKYS</sequence>
<evidence type="ECO:0000313" key="2">
    <source>
        <dbReference type="EMBL" id="GFT83501.1"/>
    </source>
</evidence>
<feature type="compositionally biased region" description="Basic residues" evidence="1">
    <location>
        <begin position="309"/>
        <end position="320"/>
    </location>
</feature>
<feature type="compositionally biased region" description="Basic and acidic residues" evidence="1">
    <location>
        <begin position="292"/>
        <end position="302"/>
    </location>
</feature>
<organism evidence="2 3">
    <name type="scientific">Nephila pilipes</name>
    <name type="common">Giant wood spider</name>
    <name type="synonym">Nephila maculata</name>
    <dbReference type="NCBI Taxonomy" id="299642"/>
    <lineage>
        <taxon>Eukaryota</taxon>
        <taxon>Metazoa</taxon>
        <taxon>Ecdysozoa</taxon>
        <taxon>Arthropoda</taxon>
        <taxon>Chelicerata</taxon>
        <taxon>Arachnida</taxon>
        <taxon>Araneae</taxon>
        <taxon>Araneomorphae</taxon>
        <taxon>Entelegynae</taxon>
        <taxon>Araneoidea</taxon>
        <taxon>Nephilidae</taxon>
        <taxon>Nephila</taxon>
    </lineage>
</organism>
<feature type="region of interest" description="Disordered" evidence="1">
    <location>
        <begin position="286"/>
        <end position="320"/>
    </location>
</feature>
<reference evidence="2" key="1">
    <citation type="submission" date="2020-08" db="EMBL/GenBank/DDBJ databases">
        <title>Multicomponent nature underlies the extraordinary mechanical properties of spider dragline silk.</title>
        <authorList>
            <person name="Kono N."/>
            <person name="Nakamura H."/>
            <person name="Mori M."/>
            <person name="Yoshida Y."/>
            <person name="Ohtoshi R."/>
            <person name="Malay A.D."/>
            <person name="Moran D.A.P."/>
            <person name="Tomita M."/>
            <person name="Numata K."/>
            <person name="Arakawa K."/>
        </authorList>
    </citation>
    <scope>NUCLEOTIDE SEQUENCE</scope>
</reference>
<accession>A0A8X6PSR5</accession>
<keyword evidence="3" id="KW-1185">Reference proteome</keyword>
<evidence type="ECO:0000256" key="1">
    <source>
        <dbReference type="SAM" id="MobiDB-lite"/>
    </source>
</evidence>
<comment type="caution">
    <text evidence="2">The sequence shown here is derived from an EMBL/GenBank/DDBJ whole genome shotgun (WGS) entry which is preliminary data.</text>
</comment>
<dbReference type="Proteomes" id="UP000887013">
    <property type="component" value="Unassembled WGS sequence"/>
</dbReference>
<evidence type="ECO:0000313" key="3">
    <source>
        <dbReference type="Proteomes" id="UP000887013"/>
    </source>
</evidence>